<evidence type="ECO:0008006" key="4">
    <source>
        <dbReference type="Google" id="ProtNLM"/>
    </source>
</evidence>
<evidence type="ECO:0000313" key="3">
    <source>
        <dbReference type="Proteomes" id="UP000275579"/>
    </source>
</evidence>
<dbReference type="AlphaFoldDB" id="A0A3Q9KD30"/>
<dbReference type="RefSeq" id="WP_127153024.1">
    <property type="nucleotide sequence ID" value="NZ_CP029042.1"/>
</dbReference>
<evidence type="ECO:0000256" key="1">
    <source>
        <dbReference type="SAM" id="SignalP"/>
    </source>
</evidence>
<sequence length="120" mass="12900">MFPKSKSGKFGTFALCFLTGALAGVLAAGPALAADDGEDDELVEYEGRVVAKEGLVLRTGPSTEYSAIGMKEYGTVVGITCRVNGQRVEGNPVWFRLSDASYVWSSTRDIVNDGEDPRWC</sequence>
<accession>A0A3Q9KD30</accession>
<protein>
    <recommendedName>
        <fullName evidence="4">SH3 domain-containing protein</fullName>
    </recommendedName>
</protein>
<reference evidence="2 3" key="1">
    <citation type="submission" date="2018-04" db="EMBL/GenBank/DDBJ databases">
        <title>Complete genome sequences of Streptomyces lydicus strain WYEC and characterization of antagonistic properties of biological control agents.</title>
        <authorList>
            <person name="Mariita R.M."/>
            <person name="Sello J.K."/>
        </authorList>
    </citation>
    <scope>NUCLEOTIDE SEQUENCE [LARGE SCALE GENOMIC DNA]</scope>
    <source>
        <strain evidence="2 3">WYEC 108</strain>
    </source>
</reference>
<organism evidence="2 3">
    <name type="scientific">Streptomyces lydicus</name>
    <dbReference type="NCBI Taxonomy" id="47763"/>
    <lineage>
        <taxon>Bacteria</taxon>
        <taxon>Bacillati</taxon>
        <taxon>Actinomycetota</taxon>
        <taxon>Actinomycetes</taxon>
        <taxon>Kitasatosporales</taxon>
        <taxon>Streptomycetaceae</taxon>
        <taxon>Streptomyces</taxon>
    </lineage>
</organism>
<evidence type="ECO:0000313" key="2">
    <source>
        <dbReference type="EMBL" id="AZS74144.1"/>
    </source>
</evidence>
<dbReference type="Proteomes" id="UP000275579">
    <property type="component" value="Chromosome"/>
</dbReference>
<name>A0A3Q9KD30_9ACTN</name>
<dbReference type="EMBL" id="CP029042">
    <property type="protein sequence ID" value="AZS74144.1"/>
    <property type="molecule type" value="Genomic_DNA"/>
</dbReference>
<proteinExistence type="predicted"/>
<feature type="chain" id="PRO_5018709134" description="SH3 domain-containing protein" evidence="1">
    <location>
        <begin position="34"/>
        <end position="120"/>
    </location>
</feature>
<dbReference type="Gene3D" id="2.30.30.40">
    <property type="entry name" value="SH3 Domains"/>
    <property type="match status" value="1"/>
</dbReference>
<gene>
    <name evidence="2" type="ORF">DDE74_27175</name>
</gene>
<keyword evidence="1" id="KW-0732">Signal</keyword>
<feature type="signal peptide" evidence="1">
    <location>
        <begin position="1"/>
        <end position="33"/>
    </location>
</feature>